<feature type="region of interest" description="Disordered" evidence="1">
    <location>
        <begin position="1"/>
        <end position="24"/>
    </location>
</feature>
<reference evidence="2" key="1">
    <citation type="journal article" date="2021" name="Front. Microbiol.">
        <title>Comprehensive Comparative Genomics and Phenotyping of Methylobacterium Species.</title>
        <authorList>
            <person name="Alessa O."/>
            <person name="Ogura Y."/>
            <person name="Fujitani Y."/>
            <person name="Takami H."/>
            <person name="Hayashi T."/>
            <person name="Sahin N."/>
            <person name="Tani A."/>
        </authorList>
    </citation>
    <scope>NUCLEOTIDE SEQUENCE</scope>
    <source>
        <strain evidence="2">NBRC 15686</strain>
    </source>
</reference>
<dbReference type="EMBL" id="BPRC01000004">
    <property type="protein sequence ID" value="GJE64384.1"/>
    <property type="molecule type" value="Genomic_DNA"/>
</dbReference>
<keyword evidence="3" id="KW-1185">Reference proteome</keyword>
<organism evidence="2 3">
    <name type="scientific">Methylorubrum aminovorans</name>
    <dbReference type="NCBI Taxonomy" id="269069"/>
    <lineage>
        <taxon>Bacteria</taxon>
        <taxon>Pseudomonadati</taxon>
        <taxon>Pseudomonadota</taxon>
        <taxon>Alphaproteobacteria</taxon>
        <taxon>Hyphomicrobiales</taxon>
        <taxon>Methylobacteriaceae</taxon>
        <taxon>Methylorubrum</taxon>
    </lineage>
</organism>
<evidence type="ECO:0000256" key="1">
    <source>
        <dbReference type="SAM" id="MobiDB-lite"/>
    </source>
</evidence>
<proteinExistence type="predicted"/>
<evidence type="ECO:0000313" key="3">
    <source>
        <dbReference type="Proteomes" id="UP001055039"/>
    </source>
</evidence>
<dbReference type="RefSeq" id="WP_238223771.1">
    <property type="nucleotide sequence ID" value="NZ_BAAADH010000005.1"/>
</dbReference>
<protein>
    <recommendedName>
        <fullName evidence="4">Terminase small subunit</fullName>
    </recommendedName>
</protein>
<comment type="caution">
    <text evidence="2">The sequence shown here is derived from an EMBL/GenBank/DDBJ whole genome shotgun (WGS) entry which is preliminary data.</text>
</comment>
<reference evidence="2" key="2">
    <citation type="submission" date="2021-08" db="EMBL/GenBank/DDBJ databases">
        <authorList>
            <person name="Tani A."/>
            <person name="Ola A."/>
            <person name="Ogura Y."/>
            <person name="Katsura K."/>
            <person name="Hayashi T."/>
        </authorList>
    </citation>
    <scope>NUCLEOTIDE SEQUENCE</scope>
    <source>
        <strain evidence="2">NBRC 15686</strain>
    </source>
</reference>
<gene>
    <name evidence="2" type="ORF">LNAOJCKE_1588</name>
</gene>
<feature type="compositionally biased region" description="Polar residues" evidence="1">
    <location>
        <begin position="130"/>
        <end position="149"/>
    </location>
</feature>
<accession>A0ABQ4UBI2</accession>
<sequence length="159" mass="17220">MSFSSPGGWLERTKRTREKQAARADMADIRVQRAQLAVHQAERDAAEMARFEAENRAAKLACPCCRGEGRVTAEMAELVYRALERLPRDSKPDAMVLANLARIARGEAVHTHGPKVSLGLAHPSPVASAETATTTPSQIKKPINSNSFTDDGALIELGD</sequence>
<name>A0ABQ4UBI2_9HYPH</name>
<evidence type="ECO:0008006" key="4">
    <source>
        <dbReference type="Google" id="ProtNLM"/>
    </source>
</evidence>
<evidence type="ECO:0000313" key="2">
    <source>
        <dbReference type="EMBL" id="GJE64384.1"/>
    </source>
</evidence>
<feature type="region of interest" description="Disordered" evidence="1">
    <location>
        <begin position="127"/>
        <end position="151"/>
    </location>
</feature>
<dbReference type="Proteomes" id="UP001055039">
    <property type="component" value="Unassembled WGS sequence"/>
</dbReference>